<dbReference type="RefSeq" id="WP_270884172.1">
    <property type="nucleotide sequence ID" value="NZ_JAQFVF010000064.1"/>
</dbReference>
<accession>A0ABW0K0N5</accession>
<dbReference type="InterPro" id="IPR002347">
    <property type="entry name" value="SDR_fam"/>
</dbReference>
<name>A0ABW0K0N5_9BACL</name>
<dbReference type="Gene3D" id="3.40.50.720">
    <property type="entry name" value="NAD(P)-binding Rossmann-like Domain"/>
    <property type="match status" value="1"/>
</dbReference>
<dbReference type="SUPFAM" id="SSF51735">
    <property type="entry name" value="NAD(P)-binding Rossmann-fold domains"/>
    <property type="match status" value="1"/>
</dbReference>
<proteinExistence type="predicted"/>
<sequence length="65" mass="7247">MKETFDTNYFGVLNLIQASVALMKEHNFGRIVNISSGLGSFQVHQGFLGLKGKLIRLSHLKNTNI</sequence>
<protein>
    <submittedName>
        <fullName evidence="1">SDR family NAD(P)-dependent oxidoreductase</fullName>
    </submittedName>
</protein>
<evidence type="ECO:0000313" key="1">
    <source>
        <dbReference type="EMBL" id="MFC5446691.1"/>
    </source>
</evidence>
<dbReference type="InterPro" id="IPR036291">
    <property type="entry name" value="NAD(P)-bd_dom_sf"/>
</dbReference>
<organism evidence="1 2">
    <name type="scientific">Paenibacillus aestuarii</name>
    <dbReference type="NCBI Taxonomy" id="516965"/>
    <lineage>
        <taxon>Bacteria</taxon>
        <taxon>Bacillati</taxon>
        <taxon>Bacillota</taxon>
        <taxon>Bacilli</taxon>
        <taxon>Bacillales</taxon>
        <taxon>Paenibacillaceae</taxon>
        <taxon>Paenibacillus</taxon>
    </lineage>
</organism>
<comment type="caution">
    <text evidence="1">The sequence shown here is derived from an EMBL/GenBank/DDBJ whole genome shotgun (WGS) entry which is preliminary data.</text>
</comment>
<dbReference type="Proteomes" id="UP001596044">
    <property type="component" value="Unassembled WGS sequence"/>
</dbReference>
<dbReference type="Pfam" id="PF00106">
    <property type="entry name" value="adh_short"/>
    <property type="match status" value="1"/>
</dbReference>
<keyword evidence="2" id="KW-1185">Reference proteome</keyword>
<dbReference type="EMBL" id="JBHSMJ010000003">
    <property type="protein sequence ID" value="MFC5446691.1"/>
    <property type="molecule type" value="Genomic_DNA"/>
</dbReference>
<reference evidence="2" key="1">
    <citation type="journal article" date="2019" name="Int. J. Syst. Evol. Microbiol.">
        <title>The Global Catalogue of Microorganisms (GCM) 10K type strain sequencing project: providing services to taxonomists for standard genome sequencing and annotation.</title>
        <authorList>
            <consortium name="The Broad Institute Genomics Platform"/>
            <consortium name="The Broad Institute Genome Sequencing Center for Infectious Disease"/>
            <person name="Wu L."/>
            <person name="Ma J."/>
        </authorList>
    </citation>
    <scope>NUCLEOTIDE SEQUENCE [LARGE SCALE GENOMIC DNA]</scope>
    <source>
        <strain evidence="2">KACC 11904</strain>
    </source>
</reference>
<gene>
    <name evidence="1" type="ORF">ACFPOG_00300</name>
</gene>
<evidence type="ECO:0000313" key="2">
    <source>
        <dbReference type="Proteomes" id="UP001596044"/>
    </source>
</evidence>